<protein>
    <submittedName>
        <fullName evidence="2">Alpha/beta fold hydrolase</fullName>
    </submittedName>
</protein>
<dbReference type="Proteomes" id="UP000717364">
    <property type="component" value="Unassembled WGS sequence"/>
</dbReference>
<reference evidence="2" key="2">
    <citation type="journal article" date="2021" name="Mar. Drugs">
        <title>Genome Reduction and Secondary Metabolism of the Marine Sponge-Associated Cyanobacterium Leptothoe.</title>
        <authorList>
            <person name="Konstantinou D."/>
            <person name="Popin R.V."/>
            <person name="Fewer D.P."/>
            <person name="Sivonen K."/>
            <person name="Gkelis S."/>
        </authorList>
    </citation>
    <scope>NUCLEOTIDE SEQUENCE</scope>
    <source>
        <strain evidence="2">TAU-MAC 1115</strain>
    </source>
</reference>
<dbReference type="AlphaFoldDB" id="A0A947DHW1"/>
<keyword evidence="3" id="KW-1185">Reference proteome</keyword>
<accession>A0A947DHW1</accession>
<feature type="domain" description="AB hydrolase-1" evidence="1">
    <location>
        <begin position="40"/>
        <end position="286"/>
    </location>
</feature>
<dbReference type="InterPro" id="IPR000073">
    <property type="entry name" value="AB_hydrolase_1"/>
</dbReference>
<dbReference type="PANTHER" id="PTHR46438:SF2">
    <property type="entry name" value="ALPHA_BETA-HYDROLASES SUPERFAMILY PROTEIN"/>
    <property type="match status" value="1"/>
</dbReference>
<dbReference type="RefSeq" id="WP_215610065.1">
    <property type="nucleotide sequence ID" value="NZ_JADOES010000037.1"/>
</dbReference>
<dbReference type="PRINTS" id="PR00111">
    <property type="entry name" value="ABHYDROLASE"/>
</dbReference>
<dbReference type="Gene3D" id="3.40.50.1820">
    <property type="entry name" value="alpha/beta hydrolase"/>
    <property type="match status" value="1"/>
</dbReference>
<reference evidence="2" key="1">
    <citation type="submission" date="2020-11" db="EMBL/GenBank/DDBJ databases">
        <authorList>
            <person name="Konstantinou D."/>
            <person name="Gkelis S."/>
            <person name="Popin R."/>
            <person name="Fewer D."/>
            <person name="Sivonen K."/>
        </authorList>
    </citation>
    <scope>NUCLEOTIDE SEQUENCE</scope>
    <source>
        <strain evidence="2">TAU-MAC 1115</strain>
    </source>
</reference>
<name>A0A947DHW1_9CYAN</name>
<sequence length="304" mass="34735">MNRTQVRPELGNQRFWYWRGWRVRYTYVMPEEPMAQQRTPMLLIHGFGASLEQWRSNLGYWGQQRPVYALDMLGFGHSQKAAILLGADVWQMQVYDFWQAVIGQPVILLGHSLGALVALTATARHPEMTERLVLLTLPLARQELVAGWLDRLARGIEGIFATPLLLRPLFTVVRQPEFIRRVLTSIYQKPERVDDDLVVSFTQPTLERGAARTLCYLVKSRTQPEFSDATADLIRQISIPILLLWGTQDKVLPTSWADQILAESPPENPQITYQAIDGAGHCLYDEVPETLDKTIRDWLGAENL</sequence>
<dbReference type="PANTHER" id="PTHR46438">
    <property type="entry name" value="ALPHA/BETA-HYDROLASES SUPERFAMILY PROTEIN"/>
    <property type="match status" value="1"/>
</dbReference>
<comment type="caution">
    <text evidence="2">The sequence shown here is derived from an EMBL/GenBank/DDBJ whole genome shotgun (WGS) entry which is preliminary data.</text>
</comment>
<evidence type="ECO:0000259" key="1">
    <source>
        <dbReference type="Pfam" id="PF00561"/>
    </source>
</evidence>
<dbReference type="Pfam" id="PF00561">
    <property type="entry name" value="Abhydrolase_1"/>
    <property type="match status" value="1"/>
</dbReference>
<gene>
    <name evidence="2" type="ORF">IXB50_16340</name>
</gene>
<proteinExistence type="predicted"/>
<dbReference type="InterPro" id="IPR029058">
    <property type="entry name" value="AB_hydrolase_fold"/>
</dbReference>
<keyword evidence="2" id="KW-0378">Hydrolase</keyword>
<evidence type="ECO:0000313" key="3">
    <source>
        <dbReference type="Proteomes" id="UP000717364"/>
    </source>
</evidence>
<evidence type="ECO:0000313" key="2">
    <source>
        <dbReference type="EMBL" id="MBT9316999.1"/>
    </source>
</evidence>
<organism evidence="2 3">
    <name type="scientific">Leptothoe spongobia TAU-MAC 1115</name>
    <dbReference type="NCBI Taxonomy" id="1967444"/>
    <lineage>
        <taxon>Bacteria</taxon>
        <taxon>Bacillati</taxon>
        <taxon>Cyanobacteriota</taxon>
        <taxon>Cyanophyceae</taxon>
        <taxon>Nodosilineales</taxon>
        <taxon>Cymatolegaceae</taxon>
        <taxon>Leptothoe</taxon>
        <taxon>Leptothoe spongobia</taxon>
    </lineage>
</organism>
<dbReference type="EMBL" id="JADOES010000037">
    <property type="protein sequence ID" value="MBT9316999.1"/>
    <property type="molecule type" value="Genomic_DNA"/>
</dbReference>
<dbReference type="GO" id="GO:0016787">
    <property type="term" value="F:hydrolase activity"/>
    <property type="evidence" value="ECO:0007669"/>
    <property type="project" value="UniProtKB-KW"/>
</dbReference>
<dbReference type="SUPFAM" id="SSF53474">
    <property type="entry name" value="alpha/beta-Hydrolases"/>
    <property type="match status" value="1"/>
</dbReference>